<gene>
    <name evidence="1" type="ORF">RDB_LOCUS58244</name>
</gene>
<evidence type="ECO:0000313" key="2">
    <source>
        <dbReference type="Proteomes" id="UP000663888"/>
    </source>
</evidence>
<reference evidence="1" key="1">
    <citation type="submission" date="2021-01" db="EMBL/GenBank/DDBJ databases">
        <authorList>
            <person name="Kaushik A."/>
        </authorList>
    </citation>
    <scope>NUCLEOTIDE SEQUENCE</scope>
    <source>
        <strain evidence="1">AG4-R118</strain>
    </source>
</reference>
<dbReference type="Proteomes" id="UP000663888">
    <property type="component" value="Unassembled WGS sequence"/>
</dbReference>
<evidence type="ECO:0000313" key="1">
    <source>
        <dbReference type="EMBL" id="CAE6445598.1"/>
    </source>
</evidence>
<comment type="caution">
    <text evidence="1">The sequence shown here is derived from an EMBL/GenBank/DDBJ whole genome shotgun (WGS) entry which is preliminary data.</text>
</comment>
<dbReference type="AlphaFoldDB" id="A0A8H3GBJ7"/>
<accession>A0A8H3GBJ7</accession>
<organism evidence="1 2">
    <name type="scientific">Rhizoctonia solani</name>
    <dbReference type="NCBI Taxonomy" id="456999"/>
    <lineage>
        <taxon>Eukaryota</taxon>
        <taxon>Fungi</taxon>
        <taxon>Dikarya</taxon>
        <taxon>Basidiomycota</taxon>
        <taxon>Agaricomycotina</taxon>
        <taxon>Agaricomycetes</taxon>
        <taxon>Cantharellales</taxon>
        <taxon>Ceratobasidiaceae</taxon>
        <taxon>Rhizoctonia</taxon>
    </lineage>
</organism>
<name>A0A8H3GBJ7_9AGAM</name>
<protein>
    <submittedName>
        <fullName evidence="1">Uncharacterized protein</fullName>
    </submittedName>
</protein>
<proteinExistence type="predicted"/>
<sequence length="162" mass="18492">MSLPSASEPGSAPDVTVPWLLSPKWSPSESAWSKKQSTKPPREALEEMFNSYLFLQTEFDYPSLRFEDGKPVMNESYAETQHHMMKLQELLSESQALVVSEADNASKTKLVGEIQRAIVRVNEWIEQERLKAQRFEENFQSLLAEEERLRAGKSQSLECVIA</sequence>
<dbReference type="EMBL" id="CAJMWX010001030">
    <property type="protein sequence ID" value="CAE6445598.1"/>
    <property type="molecule type" value="Genomic_DNA"/>
</dbReference>